<protein>
    <submittedName>
        <fullName evidence="2">Uncharacterized protein</fullName>
    </submittedName>
</protein>
<feature type="chain" id="PRO_5013897889" evidence="1">
    <location>
        <begin position="23"/>
        <end position="82"/>
    </location>
</feature>
<evidence type="ECO:0000256" key="1">
    <source>
        <dbReference type="SAM" id="SignalP"/>
    </source>
</evidence>
<dbReference type="Proteomes" id="UP000230709">
    <property type="component" value="Chromosome"/>
</dbReference>
<name>A0A2D2CZP2_METT3</name>
<reference evidence="3" key="1">
    <citation type="submission" date="2017-10" db="EMBL/GenBank/DDBJ databases">
        <title>Completed PacBio SMRT sequence of Methylosinus trichosporium OB3b reveals presence of a third large plasmid.</title>
        <authorList>
            <person name="Charles T.C."/>
            <person name="Lynch M.D.J."/>
            <person name="Heil J.R."/>
            <person name="Cheng J."/>
        </authorList>
    </citation>
    <scope>NUCLEOTIDE SEQUENCE [LARGE SCALE GENOMIC DNA]</scope>
    <source>
        <strain evidence="3">OB3b</strain>
    </source>
</reference>
<dbReference type="AlphaFoldDB" id="A0A2D2CZP2"/>
<accession>A0A2D2CZP2</accession>
<sequence length="82" mass="8878">MKTPLLILTTLVAGLSLTRADAGPFSFPLFDWLSPGQEEPTPGKSGRRAASPEALCREVDVAVDEGYGVSSREKRVICEDDR</sequence>
<proteinExistence type="predicted"/>
<dbReference type="RefSeq" id="WP_003613924.1">
    <property type="nucleotide sequence ID" value="NZ_ADVE02000001.1"/>
</dbReference>
<dbReference type="KEGG" id="mtw:CQW49_09495"/>
<evidence type="ECO:0000313" key="3">
    <source>
        <dbReference type="Proteomes" id="UP000230709"/>
    </source>
</evidence>
<feature type="signal peptide" evidence="1">
    <location>
        <begin position="1"/>
        <end position="22"/>
    </location>
</feature>
<keyword evidence="3" id="KW-1185">Reference proteome</keyword>
<evidence type="ECO:0000313" key="2">
    <source>
        <dbReference type="EMBL" id="ATQ68099.1"/>
    </source>
</evidence>
<organism evidence="2 3">
    <name type="scientific">Methylosinus trichosporium (strain ATCC 35070 / NCIMB 11131 / UNIQEM 75 / OB3b)</name>
    <dbReference type="NCBI Taxonomy" id="595536"/>
    <lineage>
        <taxon>Bacteria</taxon>
        <taxon>Pseudomonadati</taxon>
        <taxon>Pseudomonadota</taxon>
        <taxon>Alphaproteobacteria</taxon>
        <taxon>Hyphomicrobiales</taxon>
        <taxon>Methylocystaceae</taxon>
        <taxon>Methylosinus</taxon>
    </lineage>
</organism>
<keyword evidence="1" id="KW-0732">Signal</keyword>
<gene>
    <name evidence="2" type="ORF">CQW49_09495</name>
</gene>
<dbReference type="EMBL" id="CP023737">
    <property type="protein sequence ID" value="ATQ68099.1"/>
    <property type="molecule type" value="Genomic_DNA"/>
</dbReference>